<reference evidence="2 3" key="1">
    <citation type="submission" date="2021-03" db="EMBL/GenBank/DDBJ databases">
        <title>Sneathiella sp. CAU 1612 isolated from Kang Won-do.</title>
        <authorList>
            <person name="Kim W."/>
        </authorList>
    </citation>
    <scope>NUCLEOTIDE SEQUENCE [LARGE SCALE GENOMIC DNA]</scope>
    <source>
        <strain evidence="2 3">CAU 1612</strain>
    </source>
</reference>
<evidence type="ECO:0000313" key="3">
    <source>
        <dbReference type="Proteomes" id="UP000664761"/>
    </source>
</evidence>
<sequence>MSFQNGLILIGGLIVLAVIGGFVGMHFFYKSIYQFGQSTDGPENYGLEGVQEVAFPSEDGTEIAAWIKPPQGKAPVILYFMGNFTSIGPSVSRLKPFLEKGYGVAALVYRGSSGKTGTSSEEAFAADARALYDQLDILMKVEIPETRRIAHGYSLGTGISVRLAAERPVAALTLEAAYARFCDYFTDKYYGLPFCRLMTQERYDSIDRIGAVKAPILMLHGEQDDAIRITSARRLFDAANEPKQFRTYTDGTHVNLADQGLIEDSLAFYRVHVPDAKFTD</sequence>
<dbReference type="EMBL" id="JAFLNC010000001">
    <property type="protein sequence ID" value="MBO0332807.1"/>
    <property type="molecule type" value="Genomic_DNA"/>
</dbReference>
<keyword evidence="1" id="KW-0812">Transmembrane</keyword>
<protein>
    <recommendedName>
        <fullName evidence="4">Serine aminopeptidase S33 domain-containing protein</fullName>
    </recommendedName>
</protein>
<dbReference type="Gene3D" id="3.40.50.1820">
    <property type="entry name" value="alpha/beta hydrolase"/>
    <property type="match status" value="1"/>
</dbReference>
<dbReference type="PANTHER" id="PTHR12277">
    <property type="entry name" value="ALPHA/BETA HYDROLASE DOMAIN-CONTAINING PROTEIN"/>
    <property type="match status" value="1"/>
</dbReference>
<accession>A0ABS3F363</accession>
<dbReference type="RefSeq" id="WP_207042574.1">
    <property type="nucleotide sequence ID" value="NZ_JAFLNC010000001.1"/>
</dbReference>
<comment type="caution">
    <text evidence="2">The sequence shown here is derived from an EMBL/GenBank/DDBJ whole genome shotgun (WGS) entry which is preliminary data.</text>
</comment>
<keyword evidence="1" id="KW-1133">Transmembrane helix</keyword>
<dbReference type="Proteomes" id="UP000664761">
    <property type="component" value="Unassembled WGS sequence"/>
</dbReference>
<name>A0ABS3F363_9PROT</name>
<dbReference type="PANTHER" id="PTHR12277:SF81">
    <property type="entry name" value="PROTEIN ABHD13"/>
    <property type="match status" value="1"/>
</dbReference>
<dbReference type="SUPFAM" id="SSF53474">
    <property type="entry name" value="alpha/beta-Hydrolases"/>
    <property type="match status" value="1"/>
</dbReference>
<evidence type="ECO:0000313" key="2">
    <source>
        <dbReference type="EMBL" id="MBO0332807.1"/>
    </source>
</evidence>
<organism evidence="2 3">
    <name type="scientific">Sneathiella sedimenti</name>
    <dbReference type="NCBI Taxonomy" id="2816034"/>
    <lineage>
        <taxon>Bacteria</taxon>
        <taxon>Pseudomonadati</taxon>
        <taxon>Pseudomonadota</taxon>
        <taxon>Alphaproteobacteria</taxon>
        <taxon>Sneathiellales</taxon>
        <taxon>Sneathiellaceae</taxon>
        <taxon>Sneathiella</taxon>
    </lineage>
</organism>
<feature type="transmembrane region" description="Helical" evidence="1">
    <location>
        <begin position="6"/>
        <end position="29"/>
    </location>
</feature>
<evidence type="ECO:0000256" key="1">
    <source>
        <dbReference type="SAM" id="Phobius"/>
    </source>
</evidence>
<dbReference type="InterPro" id="IPR029058">
    <property type="entry name" value="AB_hydrolase_fold"/>
</dbReference>
<gene>
    <name evidence="2" type="ORF">J0X12_04235</name>
</gene>
<keyword evidence="1" id="KW-0472">Membrane</keyword>
<keyword evidence="3" id="KW-1185">Reference proteome</keyword>
<evidence type="ECO:0008006" key="4">
    <source>
        <dbReference type="Google" id="ProtNLM"/>
    </source>
</evidence>
<proteinExistence type="predicted"/>